<sequence>MQTIAIRRYDNYDPATQSAQPLVDRMVRKPCGSFALIEGPERPGDPEVEKPYSLEHVFEWLREFPWQIERTVIVNEAAKQCPAI</sequence>
<evidence type="ECO:0000313" key="1">
    <source>
        <dbReference type="EMBL" id="MEX5286371.1"/>
    </source>
</evidence>
<accession>A0ABV3X845</accession>
<name>A0ABV3X845_9FIRM</name>
<dbReference type="Proteomes" id="UP001559623">
    <property type="component" value="Unassembled WGS sequence"/>
</dbReference>
<gene>
    <name evidence="1" type="ORF">QCO44_12230</name>
</gene>
<evidence type="ECO:0000313" key="2">
    <source>
        <dbReference type="Proteomes" id="UP001559623"/>
    </source>
</evidence>
<dbReference type="RefSeq" id="WP_368848087.1">
    <property type="nucleotide sequence ID" value="NZ_JARVLH010000019.1"/>
</dbReference>
<keyword evidence="2" id="KW-1185">Reference proteome</keyword>
<protein>
    <submittedName>
        <fullName evidence="1">Uncharacterized protein</fullName>
    </submittedName>
</protein>
<organism evidence="1 2">
    <name type="scientific">Selenomonas sputigena</name>
    <dbReference type="NCBI Taxonomy" id="69823"/>
    <lineage>
        <taxon>Bacteria</taxon>
        <taxon>Bacillati</taxon>
        <taxon>Bacillota</taxon>
        <taxon>Negativicutes</taxon>
        <taxon>Selenomonadales</taxon>
        <taxon>Selenomonadaceae</taxon>
        <taxon>Selenomonas</taxon>
    </lineage>
</organism>
<reference evidence="1 2" key="1">
    <citation type="submission" date="2023-04" db="EMBL/GenBank/DDBJ databases">
        <title>Genome Sequence of Selenomonas sputigena ATCC 33150.</title>
        <authorList>
            <person name="Miller D.P."/>
            <person name="Anvari S."/>
            <person name="Polson S.W."/>
            <person name="Macdonald M."/>
            <person name="Mcdowell J.V."/>
        </authorList>
    </citation>
    <scope>NUCLEOTIDE SEQUENCE [LARGE SCALE GENOMIC DNA]</scope>
    <source>
        <strain evidence="1 2">ATCC 33150</strain>
    </source>
</reference>
<comment type="caution">
    <text evidence="1">The sequence shown here is derived from an EMBL/GenBank/DDBJ whole genome shotgun (WGS) entry which is preliminary data.</text>
</comment>
<dbReference type="EMBL" id="JARVLH010000019">
    <property type="protein sequence ID" value="MEX5286371.1"/>
    <property type="molecule type" value="Genomic_DNA"/>
</dbReference>
<proteinExistence type="predicted"/>